<dbReference type="NCBIfam" id="NF002315">
    <property type="entry name" value="PRK01237.1"/>
    <property type="match status" value="1"/>
</dbReference>
<keyword evidence="2 5" id="KW-0808">Transferase</keyword>
<keyword evidence="4 5" id="KW-0067">ATP-binding</keyword>
<sequence>MSFPSLQPASRLTPHDSARQLAASARWALEQEALLSPKPALVDQRGQGAHSDMHLQLMLDSARCLEPYFAQMAAAAQHSDNPLHLRARLGLLGREAEAAMLATTGGVNTHRGAIWALGLLTAAAAQHSADGLIACTHSDQLLHGAARLARLPDPALLHQRPASKGSTACQRYAVNGAREQAQQGFPQIQQQALPQLRSSRQRGDSETIARLNALLAIMTHLSDTCVLSRAGMAGLRTLQTGAQHVLALGGCGALAGRRALLQLEQQLLALNASAGGAADLLAATLFIDSLCADNNNDKEQ</sequence>
<dbReference type="GO" id="GO:0016757">
    <property type="term" value="F:glycosyltransferase activity"/>
    <property type="evidence" value="ECO:0007669"/>
    <property type="project" value="UniProtKB-KW"/>
</dbReference>
<comment type="caution">
    <text evidence="6">The sequence shown here is derived from an EMBL/GenBank/DDBJ whole genome shotgun (WGS) entry which is preliminary data.</text>
</comment>
<comment type="function">
    <text evidence="5">Involved in the formation of 2-(5''-phosphoribosyl)-3'-dephosphocoenzyme-A, the prosthetic group of the acyl-carrier protein of the malonate decarboxylase.</text>
</comment>
<dbReference type="GO" id="GO:0005524">
    <property type="term" value="F:ATP binding"/>
    <property type="evidence" value="ECO:0007669"/>
    <property type="project" value="UniProtKB-KW"/>
</dbReference>
<dbReference type="HAMAP" id="MF_01883">
    <property type="entry name" value="MdcB"/>
    <property type="match status" value="1"/>
</dbReference>
<comment type="catalytic activity">
    <reaction evidence="1 5">
        <text>3'-dephospho-CoA + ATP = 2'-(5''-triphospho-alpha-D-ribosyl)-3'-dephospho-CoA + adenine</text>
        <dbReference type="Rhea" id="RHEA:15117"/>
        <dbReference type="ChEBI" id="CHEBI:16708"/>
        <dbReference type="ChEBI" id="CHEBI:30616"/>
        <dbReference type="ChEBI" id="CHEBI:57328"/>
        <dbReference type="ChEBI" id="CHEBI:61378"/>
        <dbReference type="EC" id="2.4.2.52"/>
    </reaction>
</comment>
<keyword evidence="6" id="KW-0328">Glycosyltransferase</keyword>
<gene>
    <name evidence="5" type="primary">mdcB</name>
    <name evidence="6" type="ORF">C4K68_00770</name>
</gene>
<evidence type="ECO:0000256" key="4">
    <source>
        <dbReference type="ARBA" id="ARBA00022840"/>
    </source>
</evidence>
<dbReference type="NCBIfam" id="TIGR03132">
    <property type="entry name" value="malonate_mdcB"/>
    <property type="match status" value="1"/>
</dbReference>
<dbReference type="EC" id="2.4.2.52" evidence="5"/>
<dbReference type="Proteomes" id="UP000238196">
    <property type="component" value="Unassembled WGS sequence"/>
</dbReference>
<dbReference type="InterPro" id="IPR002736">
    <property type="entry name" value="CitG"/>
</dbReference>
<name>A0A2S5KWW9_9PROT</name>
<dbReference type="Gene3D" id="1.10.4200.10">
    <property type="entry name" value="Triphosphoribosyl-dephospho-CoA protein"/>
    <property type="match status" value="1"/>
</dbReference>
<dbReference type="OrthoDB" id="114886at2"/>
<comment type="similarity">
    <text evidence="5">Belongs to the CitG/MdcB family.</text>
</comment>
<evidence type="ECO:0000256" key="1">
    <source>
        <dbReference type="ARBA" id="ARBA00001210"/>
    </source>
</evidence>
<dbReference type="PANTHER" id="PTHR30201:SF2">
    <property type="entry name" value="2-(5''-TRIPHOSPHORIBOSYL)-3'-DEPHOSPHOCOENZYME-A SYNTHASE"/>
    <property type="match status" value="1"/>
</dbReference>
<keyword evidence="3 5" id="KW-0547">Nucleotide-binding</keyword>
<evidence type="ECO:0000256" key="5">
    <source>
        <dbReference type="HAMAP-Rule" id="MF_01883"/>
    </source>
</evidence>
<dbReference type="AlphaFoldDB" id="A0A2S5KWW9"/>
<dbReference type="InterPro" id="IPR017555">
    <property type="entry name" value="TriPribosyl-deP-CoA_syn"/>
</dbReference>
<evidence type="ECO:0000256" key="3">
    <source>
        <dbReference type="ARBA" id="ARBA00022741"/>
    </source>
</evidence>
<proteinExistence type="inferred from homology"/>
<organism evidence="6 7">
    <name type="scientific">Proteobacteria bacterium 228</name>
    <dbReference type="NCBI Taxonomy" id="2083153"/>
    <lineage>
        <taxon>Bacteria</taxon>
        <taxon>Pseudomonadati</taxon>
        <taxon>Pseudomonadota</taxon>
    </lineage>
</organism>
<evidence type="ECO:0000256" key="2">
    <source>
        <dbReference type="ARBA" id="ARBA00022679"/>
    </source>
</evidence>
<evidence type="ECO:0000313" key="7">
    <source>
        <dbReference type="Proteomes" id="UP000238196"/>
    </source>
</evidence>
<dbReference type="GO" id="GO:0046917">
    <property type="term" value="F:triphosphoribosyl-dephospho-CoA synthase activity"/>
    <property type="evidence" value="ECO:0007669"/>
    <property type="project" value="UniProtKB-UniRule"/>
</dbReference>
<dbReference type="EMBL" id="PRLP01000003">
    <property type="protein sequence ID" value="PPC79270.1"/>
    <property type="molecule type" value="Genomic_DNA"/>
</dbReference>
<protein>
    <recommendedName>
        <fullName evidence="5">Probable 2-(5''-triphosphoribosyl)-3'-dephosphocoenzyme-A synthase</fullName>
        <shortName evidence="5">2-(5''-triphosphoribosyl)-3'-dephospho-CoA synthase</shortName>
        <ecNumber evidence="5">2.4.2.52</ecNumber>
    </recommendedName>
</protein>
<dbReference type="PANTHER" id="PTHR30201">
    <property type="entry name" value="TRIPHOSPHORIBOSYL-DEPHOSPHO-COA SYNTHASE"/>
    <property type="match status" value="1"/>
</dbReference>
<reference evidence="6 7" key="1">
    <citation type="submission" date="2018-02" db="EMBL/GenBank/DDBJ databases">
        <title>novel marine gammaproteobacteria from coastal saline agro ecosystem.</title>
        <authorList>
            <person name="Krishnan R."/>
            <person name="Ramesh Kumar N."/>
        </authorList>
    </citation>
    <scope>NUCLEOTIDE SEQUENCE [LARGE SCALE GENOMIC DNA]</scope>
    <source>
        <strain evidence="6 7">228</strain>
    </source>
</reference>
<evidence type="ECO:0000313" key="6">
    <source>
        <dbReference type="EMBL" id="PPC79270.1"/>
    </source>
</evidence>
<accession>A0A2S5KWW9</accession>
<dbReference type="Pfam" id="PF01874">
    <property type="entry name" value="CitG"/>
    <property type="match status" value="1"/>
</dbReference>
<dbReference type="GO" id="GO:0051191">
    <property type="term" value="P:prosthetic group biosynthetic process"/>
    <property type="evidence" value="ECO:0007669"/>
    <property type="project" value="TreeGrafter"/>
</dbReference>